<dbReference type="AlphaFoldDB" id="A0A7S4PI24"/>
<evidence type="ECO:0000313" key="2">
    <source>
        <dbReference type="EMBL" id="CAE2335333.1"/>
    </source>
</evidence>
<gene>
    <name evidence="2" type="ORF">GTHE00462_LOCUS35788</name>
</gene>
<feature type="region of interest" description="Disordered" evidence="1">
    <location>
        <begin position="34"/>
        <end position="70"/>
    </location>
</feature>
<organism evidence="2">
    <name type="scientific">Guillardia theta</name>
    <name type="common">Cryptophyte</name>
    <name type="synonym">Cryptomonas phi</name>
    <dbReference type="NCBI Taxonomy" id="55529"/>
    <lineage>
        <taxon>Eukaryota</taxon>
        <taxon>Cryptophyceae</taxon>
        <taxon>Pyrenomonadales</taxon>
        <taxon>Geminigeraceae</taxon>
        <taxon>Guillardia</taxon>
    </lineage>
</organism>
<dbReference type="EMBL" id="HBKN01045724">
    <property type="protein sequence ID" value="CAE2335333.1"/>
    <property type="molecule type" value="Transcribed_RNA"/>
</dbReference>
<accession>A0A7S4PI24</accession>
<sequence>MEIDVESEVQPSEGTSVSECIKLDGSFGQLKDFLPKKKAAPKPGDESLREGGVRARLKAAPPPVEDSSGILQDSSEHLSFLTQLLARSQAKRGYEDVQVARQEREVELSELNHNAENPETVERIPLISSESAKVIEEDPAEIEPPPSSNTTFSWLRSLTCRCLF</sequence>
<proteinExistence type="predicted"/>
<feature type="compositionally biased region" description="Basic and acidic residues" evidence="1">
    <location>
        <begin position="43"/>
        <end position="53"/>
    </location>
</feature>
<name>A0A7S4PI24_GUITH</name>
<evidence type="ECO:0000256" key="1">
    <source>
        <dbReference type="SAM" id="MobiDB-lite"/>
    </source>
</evidence>
<protein>
    <submittedName>
        <fullName evidence="2">Uncharacterized protein</fullName>
    </submittedName>
</protein>
<reference evidence="2" key="1">
    <citation type="submission" date="2021-01" db="EMBL/GenBank/DDBJ databases">
        <authorList>
            <person name="Corre E."/>
            <person name="Pelletier E."/>
            <person name="Niang G."/>
            <person name="Scheremetjew M."/>
            <person name="Finn R."/>
            <person name="Kale V."/>
            <person name="Holt S."/>
            <person name="Cochrane G."/>
            <person name="Meng A."/>
            <person name="Brown T."/>
            <person name="Cohen L."/>
        </authorList>
    </citation>
    <scope>NUCLEOTIDE SEQUENCE</scope>
    <source>
        <strain evidence="2">CCMP 2712</strain>
    </source>
</reference>